<dbReference type="EMBL" id="DNAN01000711">
    <property type="protein sequence ID" value="HAW78086.1"/>
    <property type="molecule type" value="Genomic_DNA"/>
</dbReference>
<proteinExistence type="predicted"/>
<evidence type="ECO:0000313" key="1">
    <source>
        <dbReference type="EMBL" id="HAW78086.1"/>
    </source>
</evidence>
<dbReference type="Proteomes" id="UP000263517">
    <property type="component" value="Unassembled WGS sequence"/>
</dbReference>
<protein>
    <recommendedName>
        <fullName evidence="3">Holin of 3TMs, for gene-transfer release</fullName>
    </recommendedName>
</protein>
<accession>A0A350P9W9</accession>
<evidence type="ECO:0000313" key="2">
    <source>
        <dbReference type="Proteomes" id="UP000263517"/>
    </source>
</evidence>
<reference evidence="1 2" key="1">
    <citation type="journal article" date="2018" name="Nat. Biotechnol.">
        <title>A standardized bacterial taxonomy based on genome phylogeny substantially revises the tree of life.</title>
        <authorList>
            <person name="Parks D.H."/>
            <person name="Chuvochina M."/>
            <person name="Waite D.W."/>
            <person name="Rinke C."/>
            <person name="Skarshewski A."/>
            <person name="Chaumeil P.A."/>
            <person name="Hugenholtz P."/>
        </authorList>
    </citation>
    <scope>NUCLEOTIDE SEQUENCE [LARGE SCALE GENOMIC DNA]</scope>
    <source>
        <strain evidence="1">UBA11978</strain>
    </source>
</reference>
<comment type="caution">
    <text evidence="1">The sequence shown here is derived from an EMBL/GenBank/DDBJ whole genome shotgun (WGS) entry which is preliminary data.</text>
</comment>
<gene>
    <name evidence="1" type="ORF">DCW74_20410</name>
</gene>
<name>A0A350P9W9_9ALTE</name>
<sequence length="128" mass="14042">MIQFLGPIASLAGTWLEGKVEEKKAVAGAKVARAKAEATIAEKQATGEIDYDLTAAKQMESSWRDEFFSLLFAIPMVLAFCGEWGREIVFSGFEALQQMPQWYQVSLGALVASSVGIRGITKFYGKKK</sequence>
<organism evidence="1 2">
    <name type="scientific">Alteromonas australica</name>
    <dbReference type="NCBI Taxonomy" id="589873"/>
    <lineage>
        <taxon>Bacteria</taxon>
        <taxon>Pseudomonadati</taxon>
        <taxon>Pseudomonadota</taxon>
        <taxon>Gammaproteobacteria</taxon>
        <taxon>Alteromonadales</taxon>
        <taxon>Alteromonadaceae</taxon>
        <taxon>Alteromonas/Salinimonas group</taxon>
        <taxon>Alteromonas</taxon>
    </lineage>
</organism>
<dbReference type="AlphaFoldDB" id="A0A350P9W9"/>
<evidence type="ECO:0008006" key="3">
    <source>
        <dbReference type="Google" id="ProtNLM"/>
    </source>
</evidence>